<reference evidence="1 2" key="1">
    <citation type="submission" date="2020-04" db="EMBL/GenBank/DDBJ databases">
        <title>Chryseobacterium sp. RP-3-3 sp. nov., isolated from Jeju soil.</title>
        <authorList>
            <person name="Dahal R.H."/>
        </authorList>
    </citation>
    <scope>NUCLEOTIDE SEQUENCE [LARGE SCALE GENOMIC DNA]</scope>
    <source>
        <strain evidence="1 2">RP-3-3</strain>
    </source>
</reference>
<accession>A0A7Y0FSC4</accession>
<proteinExistence type="predicted"/>
<gene>
    <name evidence="1" type="ORF">HHL23_12350</name>
</gene>
<name>A0A7Y0FSC4_9FLAO</name>
<evidence type="ECO:0000313" key="2">
    <source>
        <dbReference type="Proteomes" id="UP000544054"/>
    </source>
</evidence>
<dbReference type="RefSeq" id="WP_169235113.1">
    <property type="nucleotide sequence ID" value="NZ_JABBGI010000014.1"/>
</dbReference>
<dbReference type="AlphaFoldDB" id="A0A7Y0FSC4"/>
<protein>
    <submittedName>
        <fullName evidence="1">Cytochrome C551</fullName>
    </submittedName>
</protein>
<dbReference type="Proteomes" id="UP000544054">
    <property type="component" value="Unassembled WGS sequence"/>
</dbReference>
<comment type="caution">
    <text evidence="1">The sequence shown here is derived from an EMBL/GenBank/DDBJ whole genome shotgun (WGS) entry which is preliminary data.</text>
</comment>
<dbReference type="PROSITE" id="PS51257">
    <property type="entry name" value="PROKAR_LIPOPROTEIN"/>
    <property type="match status" value="1"/>
</dbReference>
<keyword evidence="2" id="KW-1185">Reference proteome</keyword>
<sequence>MKKLLLAAFGLGIVVVSCGTKESSMSSGNTDSTAAVNTKTVAPAATDSAKMAVPDSVRVDSVAATRPAK</sequence>
<evidence type="ECO:0000313" key="1">
    <source>
        <dbReference type="EMBL" id="NML70590.1"/>
    </source>
</evidence>
<dbReference type="EMBL" id="JABBGI010000014">
    <property type="protein sequence ID" value="NML70590.1"/>
    <property type="molecule type" value="Genomic_DNA"/>
</dbReference>
<organism evidence="1 2">
    <name type="scientific">Chryseobacterium antibioticum</name>
    <dbReference type="NCBI Taxonomy" id="2728847"/>
    <lineage>
        <taxon>Bacteria</taxon>
        <taxon>Pseudomonadati</taxon>
        <taxon>Bacteroidota</taxon>
        <taxon>Flavobacteriia</taxon>
        <taxon>Flavobacteriales</taxon>
        <taxon>Weeksellaceae</taxon>
        <taxon>Chryseobacterium group</taxon>
        <taxon>Chryseobacterium</taxon>
    </lineage>
</organism>